<dbReference type="SMART" id="SM00448">
    <property type="entry name" value="REC"/>
    <property type="match status" value="1"/>
</dbReference>
<feature type="modified residue" description="4-aspartylphosphate" evidence="2">
    <location>
        <position position="58"/>
    </location>
</feature>
<evidence type="ECO:0000256" key="1">
    <source>
        <dbReference type="ARBA" id="ARBA00022553"/>
    </source>
</evidence>
<dbReference type="InterPro" id="IPR050595">
    <property type="entry name" value="Bact_response_regulator"/>
</dbReference>
<dbReference type="CDD" id="cd00156">
    <property type="entry name" value="REC"/>
    <property type="match status" value="1"/>
</dbReference>
<evidence type="ECO:0000256" key="2">
    <source>
        <dbReference type="PROSITE-ProRule" id="PRU00169"/>
    </source>
</evidence>
<dbReference type="InterPro" id="IPR001789">
    <property type="entry name" value="Sig_transdc_resp-reg_receiver"/>
</dbReference>
<dbReference type="Proteomes" id="UP000178127">
    <property type="component" value="Unassembled WGS sequence"/>
</dbReference>
<dbReference type="EMBL" id="MEVD01000014">
    <property type="protein sequence ID" value="OGC53426.1"/>
    <property type="molecule type" value="Genomic_DNA"/>
</dbReference>
<dbReference type="InterPro" id="IPR011006">
    <property type="entry name" value="CheY-like_superfamily"/>
</dbReference>
<reference evidence="4 5" key="1">
    <citation type="journal article" date="2016" name="Nat. Commun.">
        <title>Thousands of microbial genomes shed light on interconnected biogeochemical processes in an aquifer system.</title>
        <authorList>
            <person name="Anantharaman K."/>
            <person name="Brown C.T."/>
            <person name="Hug L.A."/>
            <person name="Sharon I."/>
            <person name="Castelle C.J."/>
            <person name="Probst A.J."/>
            <person name="Thomas B.C."/>
            <person name="Singh A."/>
            <person name="Wilkins M.J."/>
            <person name="Karaoz U."/>
            <person name="Brodie E.L."/>
            <person name="Williams K.H."/>
            <person name="Hubbard S.S."/>
            <person name="Banfield J.F."/>
        </authorList>
    </citation>
    <scope>NUCLEOTIDE SEQUENCE [LARGE SCALE GENOMIC DNA]</scope>
</reference>
<dbReference type="Gene3D" id="3.40.50.2300">
    <property type="match status" value="1"/>
</dbReference>
<comment type="caution">
    <text evidence="4">The sequence shown here is derived from an EMBL/GenBank/DDBJ whole genome shotgun (WGS) entry which is preliminary data.</text>
</comment>
<dbReference type="SUPFAM" id="SSF52172">
    <property type="entry name" value="CheY-like"/>
    <property type="match status" value="1"/>
</dbReference>
<name>A0A1F4V8C9_UNCKA</name>
<accession>A0A1F4V8C9</accession>
<sequence length="128" mass="14766">MQKDSPTIMVVEDESLLLQAITKKLDLHKIKTVSCTSGNQALDYLENFKQMPDIIWLDYHLKDMDGLEFMNKLKMREKWKDIPIVVVSNSATDEKVHNILGLGAKKYIIKAEHRLDDIIKIVLELISD</sequence>
<organism evidence="4 5">
    <name type="scientific">candidate division WWE3 bacterium RIFCSPHIGHO2_02_FULL_38_14</name>
    <dbReference type="NCBI Taxonomy" id="1802620"/>
    <lineage>
        <taxon>Bacteria</taxon>
        <taxon>Katanobacteria</taxon>
    </lineage>
</organism>
<protein>
    <recommendedName>
        <fullName evidence="3">Response regulatory domain-containing protein</fullName>
    </recommendedName>
</protein>
<dbReference type="PROSITE" id="PS50110">
    <property type="entry name" value="RESPONSE_REGULATORY"/>
    <property type="match status" value="1"/>
</dbReference>
<dbReference type="AlphaFoldDB" id="A0A1F4V8C9"/>
<dbReference type="STRING" id="1802620.A3D91_00135"/>
<keyword evidence="1 2" id="KW-0597">Phosphoprotein</keyword>
<evidence type="ECO:0000313" key="5">
    <source>
        <dbReference type="Proteomes" id="UP000178127"/>
    </source>
</evidence>
<evidence type="ECO:0000259" key="3">
    <source>
        <dbReference type="PROSITE" id="PS50110"/>
    </source>
</evidence>
<dbReference type="Pfam" id="PF00072">
    <property type="entry name" value="Response_reg"/>
    <property type="match status" value="1"/>
</dbReference>
<dbReference type="PANTHER" id="PTHR44591">
    <property type="entry name" value="STRESS RESPONSE REGULATOR PROTEIN 1"/>
    <property type="match status" value="1"/>
</dbReference>
<feature type="domain" description="Response regulatory" evidence="3">
    <location>
        <begin position="7"/>
        <end position="125"/>
    </location>
</feature>
<proteinExistence type="predicted"/>
<dbReference type="GO" id="GO:0000160">
    <property type="term" value="P:phosphorelay signal transduction system"/>
    <property type="evidence" value="ECO:0007669"/>
    <property type="project" value="InterPro"/>
</dbReference>
<dbReference type="PANTHER" id="PTHR44591:SF3">
    <property type="entry name" value="RESPONSE REGULATORY DOMAIN-CONTAINING PROTEIN"/>
    <property type="match status" value="1"/>
</dbReference>
<gene>
    <name evidence="4" type="ORF">A3D91_00135</name>
</gene>
<evidence type="ECO:0000313" key="4">
    <source>
        <dbReference type="EMBL" id="OGC53426.1"/>
    </source>
</evidence>